<proteinExistence type="predicted"/>
<dbReference type="InterPro" id="IPR013154">
    <property type="entry name" value="ADH-like_N"/>
</dbReference>
<dbReference type="InterPro" id="IPR002364">
    <property type="entry name" value="Quin_OxRdtase/zeta-crystal_CS"/>
</dbReference>
<dbReference type="GO" id="GO:0005829">
    <property type="term" value="C:cytosol"/>
    <property type="evidence" value="ECO:0007669"/>
    <property type="project" value="TreeGrafter"/>
</dbReference>
<dbReference type="Pfam" id="PF08240">
    <property type="entry name" value="ADH_N"/>
    <property type="match status" value="1"/>
</dbReference>
<dbReference type="GO" id="GO:0070402">
    <property type="term" value="F:NADPH binding"/>
    <property type="evidence" value="ECO:0007669"/>
    <property type="project" value="TreeGrafter"/>
</dbReference>
<dbReference type="SMART" id="SM00829">
    <property type="entry name" value="PKS_ER"/>
    <property type="match status" value="1"/>
</dbReference>
<dbReference type="CDD" id="cd05286">
    <property type="entry name" value="QOR2"/>
    <property type="match status" value="1"/>
</dbReference>
<dbReference type="SUPFAM" id="SSF51735">
    <property type="entry name" value="NAD(P)-binding Rossmann-fold domains"/>
    <property type="match status" value="1"/>
</dbReference>
<evidence type="ECO:0000259" key="3">
    <source>
        <dbReference type="SMART" id="SM00829"/>
    </source>
</evidence>
<dbReference type="PANTHER" id="PTHR48106:SF13">
    <property type="entry name" value="QUINONE OXIDOREDUCTASE-RELATED"/>
    <property type="match status" value="1"/>
</dbReference>
<evidence type="ECO:0000313" key="4">
    <source>
        <dbReference type="EMBL" id="CAA9526027.1"/>
    </source>
</evidence>
<dbReference type="InterPro" id="IPR020843">
    <property type="entry name" value="ER"/>
</dbReference>
<dbReference type="Gene3D" id="3.40.50.720">
    <property type="entry name" value="NAD(P)-binding Rossmann-like Domain"/>
    <property type="match status" value="1"/>
</dbReference>
<dbReference type="SUPFAM" id="SSF50129">
    <property type="entry name" value="GroES-like"/>
    <property type="match status" value="1"/>
</dbReference>
<dbReference type="PANTHER" id="PTHR48106">
    <property type="entry name" value="QUINONE OXIDOREDUCTASE PIG3-RELATED"/>
    <property type="match status" value="1"/>
</dbReference>
<dbReference type="InterPro" id="IPR047618">
    <property type="entry name" value="QOR-like"/>
</dbReference>
<keyword evidence="1" id="KW-0521">NADP</keyword>
<dbReference type="Pfam" id="PF00107">
    <property type="entry name" value="ADH_zinc_N"/>
    <property type="match status" value="1"/>
</dbReference>
<dbReference type="GO" id="GO:0035925">
    <property type="term" value="F:mRNA 3'-UTR AU-rich region binding"/>
    <property type="evidence" value="ECO:0007669"/>
    <property type="project" value="TreeGrafter"/>
</dbReference>
<dbReference type="PROSITE" id="PS01162">
    <property type="entry name" value="QOR_ZETA_CRYSTAL"/>
    <property type="match status" value="1"/>
</dbReference>
<evidence type="ECO:0000256" key="2">
    <source>
        <dbReference type="ARBA" id="ARBA00023002"/>
    </source>
</evidence>
<sequence length="327" mass="34296">MAGMKAIVAEELGEPGVLRYVDVERPAPRAWEVLIEVEAAGINYADTMRRRDRYLVGQKFPFTPGSEVAGTVVEVGEEVENASEGDRVVTLLNTGGYAEYAVAPAASLIPVPGGLGSVEAAAIPLQGLTAYHVIKTSGALKEGESVLVHAAAGGVGTLAVQMAKLLGAGRVIATAGGPEKLDLARSLGADSLIDYTEEGWPEKVLEATDGEGADVILEMVGADFPEKNLRCLATFGRMVVYGAASGDRGHLVPGALMNGCQSVVGFWLVPITQRPELLVPSLEEVLGWISSGDLRLTIGAEYPLERAAEAHADLEGRKTTGKLVLRP</sequence>
<dbReference type="InterPro" id="IPR011032">
    <property type="entry name" value="GroES-like_sf"/>
</dbReference>
<evidence type="ECO:0000256" key="1">
    <source>
        <dbReference type="ARBA" id="ARBA00022857"/>
    </source>
</evidence>
<organism evidence="4">
    <name type="scientific">uncultured Rubrobacteraceae bacterium</name>
    <dbReference type="NCBI Taxonomy" id="349277"/>
    <lineage>
        <taxon>Bacteria</taxon>
        <taxon>Bacillati</taxon>
        <taxon>Actinomycetota</taxon>
        <taxon>Rubrobacteria</taxon>
        <taxon>Rubrobacterales</taxon>
        <taxon>Rubrobacteraceae</taxon>
        <taxon>environmental samples</taxon>
    </lineage>
</organism>
<dbReference type="AlphaFoldDB" id="A0A6J4TMB8"/>
<name>A0A6J4TMB8_9ACTN</name>
<dbReference type="GO" id="GO:0008270">
    <property type="term" value="F:zinc ion binding"/>
    <property type="evidence" value="ECO:0007669"/>
    <property type="project" value="InterPro"/>
</dbReference>
<reference evidence="4" key="1">
    <citation type="submission" date="2020-02" db="EMBL/GenBank/DDBJ databases">
        <authorList>
            <person name="Meier V. D."/>
        </authorList>
    </citation>
    <scope>NUCLEOTIDE SEQUENCE</scope>
    <source>
        <strain evidence="4">AVDCRST_MAG05</strain>
    </source>
</reference>
<dbReference type="GO" id="GO:0003960">
    <property type="term" value="F:quinone reductase (NADPH) activity"/>
    <property type="evidence" value="ECO:0007669"/>
    <property type="project" value="UniProtKB-EC"/>
</dbReference>
<protein>
    <submittedName>
        <fullName evidence="4">Quinone oxidoreductase</fullName>
        <ecNumber evidence="4">1.6.5.5</ecNumber>
    </submittedName>
</protein>
<dbReference type="Gene3D" id="3.90.180.10">
    <property type="entry name" value="Medium-chain alcohol dehydrogenases, catalytic domain"/>
    <property type="match status" value="1"/>
</dbReference>
<dbReference type="EMBL" id="CADCVM010000436">
    <property type="protein sequence ID" value="CAA9526027.1"/>
    <property type="molecule type" value="Genomic_DNA"/>
</dbReference>
<keyword evidence="2 4" id="KW-0560">Oxidoreductase</keyword>
<dbReference type="InterPro" id="IPR036291">
    <property type="entry name" value="NAD(P)-bd_dom_sf"/>
</dbReference>
<feature type="domain" description="Enoyl reductase (ER)" evidence="3">
    <location>
        <begin position="13"/>
        <end position="325"/>
    </location>
</feature>
<dbReference type="EC" id="1.6.5.5" evidence="4"/>
<dbReference type="InterPro" id="IPR013149">
    <property type="entry name" value="ADH-like_C"/>
</dbReference>
<gene>
    <name evidence="4" type="ORF">AVDCRST_MAG05-3988</name>
</gene>
<accession>A0A6J4TMB8</accession>